<reference evidence="1" key="1">
    <citation type="submission" date="2019-11" db="EMBL/GenBank/DDBJ databases">
        <title>Lipid analysis of CO2-rich subsurface aquifers suggests an autotrophy-based deep biosphere with lysolipids enriched in CPR bacteria.</title>
        <authorList>
            <person name="Probst A.J."/>
            <person name="Elling F.J."/>
            <person name="Castelle C.J."/>
            <person name="Zhu Q."/>
            <person name="Elvert M."/>
            <person name="Birarda G."/>
            <person name="Holman H.-Y."/>
            <person name="Lane K.R."/>
            <person name="Ladd B."/>
            <person name="Ryan M.C."/>
            <person name="Woyke T."/>
            <person name="Hinrichs K.-U."/>
            <person name="Banfield J.F."/>
        </authorList>
    </citation>
    <scope>NUCLEOTIDE SEQUENCE</scope>
    <source>
        <strain evidence="1">CG_2015-01_33_1645</strain>
        <strain evidence="2">CG_2015-04_33_537</strain>
    </source>
</reference>
<dbReference type="AlphaFoldDB" id="A0A8J7YWE2"/>
<proteinExistence type="predicted"/>
<dbReference type="EMBL" id="JAACVF010000072">
    <property type="protein sequence ID" value="NCN64993.1"/>
    <property type="molecule type" value="Genomic_DNA"/>
</dbReference>
<dbReference type="Pfam" id="PF02596">
    <property type="entry name" value="DUF169"/>
    <property type="match status" value="1"/>
</dbReference>
<dbReference type="Proteomes" id="UP000768163">
    <property type="component" value="Unassembled WGS sequence"/>
</dbReference>
<evidence type="ECO:0000313" key="2">
    <source>
        <dbReference type="EMBL" id="NCS90951.1"/>
    </source>
</evidence>
<evidence type="ECO:0000313" key="1">
    <source>
        <dbReference type="EMBL" id="NCN64993.1"/>
    </source>
</evidence>
<dbReference type="Proteomes" id="UP000738826">
    <property type="component" value="Unassembled WGS sequence"/>
</dbReference>
<organism evidence="1 3">
    <name type="scientific">Candidatus Altarchaeum hamiconexum</name>
    <dbReference type="NCBI Taxonomy" id="1803513"/>
    <lineage>
        <taxon>Archaea</taxon>
        <taxon>Candidatus Altarchaeota</taxon>
        <taxon>Candidatus Altiarchaeia</taxon>
        <taxon>Candidatus Altarchaeales</taxon>
        <taxon>Candidatus Altarchaeaceae</taxon>
        <taxon>Candidatus Altarchaeum</taxon>
    </lineage>
</organism>
<dbReference type="PANTHER" id="PTHR37954:SF3">
    <property type="entry name" value="DUF169 DOMAIN-CONTAINING PROTEIN"/>
    <property type="match status" value="1"/>
</dbReference>
<accession>A0A8J7YWE2</accession>
<sequence>MDNKEIEKELTELLRLQEYPVAVKFALDDNDFKGVQKSKKDIYSCQMLKIASNGGYVIAAAKERLVCPNERLCFGFEEVQEKNINSQMRYAKTREIAEKQIALRPKTKCIGIICGSLGRARFEPDVLVLTVDAWQATRLIHAYVHETGEDMSFTTGTNAIPCAYGIVYAYETKKPNITLPCSGARSYGKYLSDEMGFNIPWRMVGLFLDGLKATDAKGLKVPLLLDLGYPPKDPMNVFKEE</sequence>
<dbReference type="EMBL" id="JAACQH010000012">
    <property type="protein sequence ID" value="NCS90951.1"/>
    <property type="molecule type" value="Genomic_DNA"/>
</dbReference>
<comment type="caution">
    <text evidence="1">The sequence shown here is derived from an EMBL/GenBank/DDBJ whole genome shotgun (WGS) entry which is preliminary data.</text>
</comment>
<name>A0A8J7YWE2_9ARCH</name>
<dbReference type="InterPro" id="IPR003748">
    <property type="entry name" value="DUF169"/>
</dbReference>
<dbReference type="PANTHER" id="PTHR37954">
    <property type="entry name" value="BLL4979 PROTEIN"/>
    <property type="match status" value="1"/>
</dbReference>
<protein>
    <submittedName>
        <fullName evidence="1">DUF169 domain-containing protein</fullName>
    </submittedName>
</protein>
<evidence type="ECO:0000313" key="3">
    <source>
        <dbReference type="Proteomes" id="UP000768163"/>
    </source>
</evidence>
<gene>
    <name evidence="2" type="ORF">GW779_00790</name>
    <name evidence="1" type="ORF">GW910_02805</name>
</gene>